<feature type="region of interest" description="Disordered" evidence="1">
    <location>
        <begin position="142"/>
        <end position="215"/>
    </location>
</feature>
<protein>
    <submittedName>
        <fullName evidence="2">Uncharacterized protein</fullName>
    </submittedName>
</protein>
<feature type="non-terminal residue" evidence="2">
    <location>
        <position position="1"/>
    </location>
</feature>
<evidence type="ECO:0000256" key="1">
    <source>
        <dbReference type="SAM" id="MobiDB-lite"/>
    </source>
</evidence>
<keyword evidence="3" id="KW-1185">Reference proteome</keyword>
<dbReference type="Proteomes" id="UP001432322">
    <property type="component" value="Unassembled WGS sequence"/>
</dbReference>
<feature type="compositionally biased region" description="Basic and acidic residues" evidence="1">
    <location>
        <begin position="159"/>
        <end position="175"/>
    </location>
</feature>
<feature type="compositionally biased region" description="Basic and acidic residues" evidence="1">
    <location>
        <begin position="204"/>
        <end position="215"/>
    </location>
</feature>
<proteinExistence type="predicted"/>
<sequence length="215" mass="24201">VCEKAVKVEDEEPILSPSVVLGKKSRCKSEQRVFRRKCIACGAITDRITFIRGSEWNVENLLSRIIGTEEYRMQVERAVRDKLSVAAAAGATICTAHLSEERQRPQEVLSDVELTEEEEQLKRASLVPLHFTPRFCRSILPSHKTPAAPSRRSSCAEMSKTEKRQMYSDGSHDSSIDLPGPSTLKKIKVEEEEGDGLKNLPLFMDKEVKKEEGEE</sequence>
<dbReference type="AlphaFoldDB" id="A0AAV5WH82"/>
<comment type="caution">
    <text evidence="2">The sequence shown here is derived from an EMBL/GenBank/DDBJ whole genome shotgun (WGS) entry which is preliminary data.</text>
</comment>
<organism evidence="2 3">
    <name type="scientific">Pristionchus fissidentatus</name>
    <dbReference type="NCBI Taxonomy" id="1538716"/>
    <lineage>
        <taxon>Eukaryota</taxon>
        <taxon>Metazoa</taxon>
        <taxon>Ecdysozoa</taxon>
        <taxon>Nematoda</taxon>
        <taxon>Chromadorea</taxon>
        <taxon>Rhabditida</taxon>
        <taxon>Rhabditina</taxon>
        <taxon>Diplogasteromorpha</taxon>
        <taxon>Diplogasteroidea</taxon>
        <taxon>Neodiplogasteridae</taxon>
        <taxon>Pristionchus</taxon>
    </lineage>
</organism>
<reference evidence="2" key="1">
    <citation type="submission" date="2023-10" db="EMBL/GenBank/DDBJ databases">
        <title>Genome assembly of Pristionchus species.</title>
        <authorList>
            <person name="Yoshida K."/>
            <person name="Sommer R.J."/>
        </authorList>
    </citation>
    <scope>NUCLEOTIDE SEQUENCE</scope>
    <source>
        <strain evidence="2">RS5133</strain>
    </source>
</reference>
<name>A0AAV5WH82_9BILA</name>
<gene>
    <name evidence="2" type="ORF">PFISCL1PPCAC_21558</name>
</gene>
<evidence type="ECO:0000313" key="2">
    <source>
        <dbReference type="EMBL" id="GMT30261.1"/>
    </source>
</evidence>
<evidence type="ECO:0000313" key="3">
    <source>
        <dbReference type="Proteomes" id="UP001432322"/>
    </source>
</evidence>
<dbReference type="EMBL" id="BTSY01000005">
    <property type="protein sequence ID" value="GMT30261.1"/>
    <property type="molecule type" value="Genomic_DNA"/>
</dbReference>
<accession>A0AAV5WH82</accession>